<keyword evidence="1" id="KW-0863">Zinc-finger</keyword>
<feature type="region of interest" description="Disordered" evidence="2">
    <location>
        <begin position="140"/>
        <end position="165"/>
    </location>
</feature>
<keyword evidence="1" id="KW-0862">Zinc</keyword>
<evidence type="ECO:0000256" key="2">
    <source>
        <dbReference type="SAM" id="MobiDB-lite"/>
    </source>
</evidence>
<sequence>MLNQYSVLSSSSSIEHYVDMQSFTCSCPEGYTGKICKHQSEEVNTSALINEWKLFATKFTSDIEQNLRDDPENFQEEVKVFMNSYNTNVRSSSSLLSGLHTAFKFRGTSTKRLINASRKGMKISVQSTTIMRRKTKFTGRRRFKSGRKPENGTQKQRLAPHDLPR</sequence>
<evidence type="ECO:0000259" key="3">
    <source>
        <dbReference type="PROSITE" id="PS50966"/>
    </source>
</evidence>
<dbReference type="InterPro" id="IPR007527">
    <property type="entry name" value="Znf_SWIM"/>
</dbReference>
<dbReference type="Proteomes" id="UP001153636">
    <property type="component" value="Chromosome 3"/>
</dbReference>
<dbReference type="EMBL" id="OV651815">
    <property type="protein sequence ID" value="CAH1107714.1"/>
    <property type="molecule type" value="Genomic_DNA"/>
</dbReference>
<protein>
    <recommendedName>
        <fullName evidence="3">SWIM-type domain-containing protein</fullName>
    </recommendedName>
</protein>
<feature type="domain" description="SWIM-type" evidence="3">
    <location>
        <begin position="5"/>
        <end position="47"/>
    </location>
</feature>
<dbReference type="CDD" id="cd00054">
    <property type="entry name" value="EGF_CA"/>
    <property type="match status" value="1"/>
</dbReference>
<evidence type="ECO:0000313" key="4">
    <source>
        <dbReference type="EMBL" id="CAH1107714.1"/>
    </source>
</evidence>
<dbReference type="GO" id="GO:0008270">
    <property type="term" value="F:zinc ion binding"/>
    <property type="evidence" value="ECO:0007669"/>
    <property type="project" value="UniProtKB-KW"/>
</dbReference>
<keyword evidence="5" id="KW-1185">Reference proteome</keyword>
<organism evidence="4 5">
    <name type="scientific">Psylliodes chrysocephalus</name>
    <dbReference type="NCBI Taxonomy" id="3402493"/>
    <lineage>
        <taxon>Eukaryota</taxon>
        <taxon>Metazoa</taxon>
        <taxon>Ecdysozoa</taxon>
        <taxon>Arthropoda</taxon>
        <taxon>Hexapoda</taxon>
        <taxon>Insecta</taxon>
        <taxon>Pterygota</taxon>
        <taxon>Neoptera</taxon>
        <taxon>Endopterygota</taxon>
        <taxon>Coleoptera</taxon>
        <taxon>Polyphaga</taxon>
        <taxon>Cucujiformia</taxon>
        <taxon>Chrysomeloidea</taxon>
        <taxon>Chrysomelidae</taxon>
        <taxon>Galerucinae</taxon>
        <taxon>Alticini</taxon>
        <taxon>Psylliodes</taxon>
    </lineage>
</organism>
<dbReference type="AlphaFoldDB" id="A0A9P0CSY3"/>
<dbReference type="Gene3D" id="2.10.25.10">
    <property type="entry name" value="Laminin"/>
    <property type="match status" value="1"/>
</dbReference>
<proteinExistence type="predicted"/>
<gene>
    <name evidence="4" type="ORF">PSYICH_LOCUS9177</name>
</gene>
<evidence type="ECO:0000313" key="5">
    <source>
        <dbReference type="Proteomes" id="UP001153636"/>
    </source>
</evidence>
<dbReference type="SUPFAM" id="SSF57196">
    <property type="entry name" value="EGF/Laminin"/>
    <property type="match status" value="1"/>
</dbReference>
<accession>A0A9P0CSY3</accession>
<evidence type="ECO:0000256" key="1">
    <source>
        <dbReference type="PROSITE-ProRule" id="PRU00325"/>
    </source>
</evidence>
<keyword evidence="1" id="KW-0479">Metal-binding</keyword>
<reference evidence="4" key="1">
    <citation type="submission" date="2022-01" db="EMBL/GenBank/DDBJ databases">
        <authorList>
            <person name="King R."/>
        </authorList>
    </citation>
    <scope>NUCLEOTIDE SEQUENCE</scope>
</reference>
<dbReference type="PROSITE" id="PS50966">
    <property type="entry name" value="ZF_SWIM"/>
    <property type="match status" value="1"/>
</dbReference>
<name>A0A9P0CSY3_9CUCU</name>